<feature type="domain" description="PNPLA" evidence="5">
    <location>
        <begin position="8"/>
        <end position="180"/>
    </location>
</feature>
<keyword evidence="1 4" id="KW-0378">Hydrolase</keyword>
<organism evidence="6 7">
    <name type="scientific">Acidiphilium acidophilum</name>
    <name type="common">Thiobacillus acidophilus</name>
    <dbReference type="NCBI Taxonomy" id="76588"/>
    <lineage>
        <taxon>Bacteria</taxon>
        <taxon>Pseudomonadati</taxon>
        <taxon>Pseudomonadota</taxon>
        <taxon>Alphaproteobacteria</taxon>
        <taxon>Acetobacterales</taxon>
        <taxon>Acidocellaceae</taxon>
        <taxon>Acidiphilium</taxon>
    </lineage>
</organism>
<comment type="caution">
    <text evidence="4">Lacks conserved residue(s) required for the propagation of feature annotation.</text>
</comment>
<dbReference type="GO" id="GO:0016787">
    <property type="term" value="F:hydrolase activity"/>
    <property type="evidence" value="ECO:0007669"/>
    <property type="project" value="UniProtKB-UniRule"/>
</dbReference>
<dbReference type="AlphaFoldDB" id="A0AAW9DP57"/>
<feature type="short sequence motif" description="DGA/G" evidence="4">
    <location>
        <begin position="167"/>
        <end position="169"/>
    </location>
</feature>
<evidence type="ECO:0000256" key="2">
    <source>
        <dbReference type="ARBA" id="ARBA00022963"/>
    </source>
</evidence>
<evidence type="ECO:0000259" key="5">
    <source>
        <dbReference type="PROSITE" id="PS51635"/>
    </source>
</evidence>
<feature type="active site" description="Nucleophile" evidence="4">
    <location>
        <position position="41"/>
    </location>
</feature>
<dbReference type="PROSITE" id="PS51635">
    <property type="entry name" value="PNPLA"/>
    <property type="match status" value="1"/>
</dbReference>
<dbReference type="Pfam" id="PF01734">
    <property type="entry name" value="Patatin"/>
    <property type="match status" value="1"/>
</dbReference>
<feature type="active site" description="Proton acceptor" evidence="4">
    <location>
        <position position="167"/>
    </location>
</feature>
<protein>
    <submittedName>
        <fullName evidence="6">Patatin-like phospholipase family protein</fullName>
    </submittedName>
</protein>
<keyword evidence="7" id="KW-1185">Reference proteome</keyword>
<feature type="short sequence motif" description="GXSXG" evidence="4">
    <location>
        <begin position="39"/>
        <end position="43"/>
    </location>
</feature>
<dbReference type="GO" id="GO:0016042">
    <property type="term" value="P:lipid catabolic process"/>
    <property type="evidence" value="ECO:0007669"/>
    <property type="project" value="UniProtKB-UniRule"/>
</dbReference>
<dbReference type="InterPro" id="IPR002641">
    <property type="entry name" value="PNPLA_dom"/>
</dbReference>
<evidence type="ECO:0000256" key="1">
    <source>
        <dbReference type="ARBA" id="ARBA00022801"/>
    </source>
</evidence>
<dbReference type="RefSeq" id="WP_319613791.1">
    <property type="nucleotide sequence ID" value="NZ_JAWXYB010000018.1"/>
</dbReference>
<dbReference type="SUPFAM" id="SSF52151">
    <property type="entry name" value="FabD/lysophospholipase-like"/>
    <property type="match status" value="1"/>
</dbReference>
<evidence type="ECO:0000313" key="7">
    <source>
        <dbReference type="Proteomes" id="UP001279553"/>
    </source>
</evidence>
<dbReference type="EMBL" id="JAWXYB010000018">
    <property type="protein sequence ID" value="MDX5930866.1"/>
    <property type="molecule type" value="Genomic_DNA"/>
</dbReference>
<evidence type="ECO:0000313" key="6">
    <source>
        <dbReference type="EMBL" id="MDX5930866.1"/>
    </source>
</evidence>
<dbReference type="InterPro" id="IPR016035">
    <property type="entry name" value="Acyl_Trfase/lysoPLipase"/>
</dbReference>
<dbReference type="PANTHER" id="PTHR14226">
    <property type="entry name" value="NEUROPATHY TARGET ESTERASE/SWISS CHEESE D.MELANOGASTER"/>
    <property type="match status" value="1"/>
</dbReference>
<dbReference type="InterPro" id="IPR050301">
    <property type="entry name" value="NTE"/>
</dbReference>
<proteinExistence type="predicted"/>
<name>A0AAW9DP57_ACIAO</name>
<keyword evidence="3 4" id="KW-0443">Lipid metabolism</keyword>
<evidence type="ECO:0000256" key="3">
    <source>
        <dbReference type="ARBA" id="ARBA00023098"/>
    </source>
</evidence>
<dbReference type="Gene3D" id="3.40.1090.10">
    <property type="entry name" value="Cytosolic phospholipase A2 catalytic domain"/>
    <property type="match status" value="2"/>
</dbReference>
<accession>A0AAW9DP57</accession>
<reference evidence="6 7" key="1">
    <citation type="submission" date="2023-11" db="EMBL/GenBank/DDBJ databases">
        <title>MicrobeMod: A computational toolkit for identifying prokaryotic methylation and restriction-modification with nanopore sequencing.</title>
        <authorList>
            <person name="Crits-Christoph A."/>
            <person name="Kang S.C."/>
            <person name="Lee H."/>
            <person name="Ostrov N."/>
        </authorList>
    </citation>
    <scope>NUCLEOTIDE SEQUENCE [LARGE SCALE GENOMIC DNA]</scope>
    <source>
        <strain evidence="6 7">DSMZ 700</strain>
    </source>
</reference>
<comment type="caution">
    <text evidence="6">The sequence shown here is derived from an EMBL/GenBank/DDBJ whole genome shotgun (WGS) entry which is preliminary data.</text>
</comment>
<keyword evidence="2 4" id="KW-0442">Lipid degradation</keyword>
<dbReference type="Proteomes" id="UP001279553">
    <property type="component" value="Unassembled WGS sequence"/>
</dbReference>
<sequence>MATRSIGVALSGSGLLLGAHIGALRAVEQAGFAISEIAGTSGGAIVAASYAAGATPDALEAMYLAADFRALLPFRNYAVAAVRLLLTRGLISPAPFEAWLRTTLGEMTLGQTRIPCTIVASNLTTEASEIWRSGTTPAMKIWQAVLASAAFPLVFPPVQMNGAWLQDGGLFDDIPVDLLGTTPRLGVVVGGRPTPLVGTPSLIGLLMRDIETLFLANSAHVVDSVPKDCTAIAYVEGVDVPIFDTAISVATRQKLIAAGSEAALAALRTLVVSNAAAAADRA</sequence>
<gene>
    <name evidence="6" type="ORF">SIL87_08835</name>
</gene>
<dbReference type="PANTHER" id="PTHR14226:SF78">
    <property type="entry name" value="SLR0060 PROTEIN"/>
    <property type="match status" value="1"/>
</dbReference>
<evidence type="ECO:0000256" key="4">
    <source>
        <dbReference type="PROSITE-ProRule" id="PRU01161"/>
    </source>
</evidence>